<keyword evidence="2" id="KW-1185">Reference proteome</keyword>
<proteinExistence type="predicted"/>
<evidence type="ECO:0000313" key="1">
    <source>
        <dbReference type="EMBL" id="GBP43282.1"/>
    </source>
</evidence>
<protein>
    <submittedName>
        <fullName evidence="1">Uncharacterized protein</fullName>
    </submittedName>
</protein>
<accession>A0A4C1VY65</accession>
<reference evidence="1 2" key="1">
    <citation type="journal article" date="2019" name="Commun. Biol.">
        <title>The bagworm genome reveals a unique fibroin gene that provides high tensile strength.</title>
        <authorList>
            <person name="Kono N."/>
            <person name="Nakamura H."/>
            <person name="Ohtoshi R."/>
            <person name="Tomita M."/>
            <person name="Numata K."/>
            <person name="Arakawa K."/>
        </authorList>
    </citation>
    <scope>NUCLEOTIDE SEQUENCE [LARGE SCALE GENOMIC DNA]</scope>
</reference>
<dbReference type="AlphaFoldDB" id="A0A4C1VY65"/>
<dbReference type="Proteomes" id="UP000299102">
    <property type="component" value="Unassembled WGS sequence"/>
</dbReference>
<gene>
    <name evidence="1" type="ORF">EVAR_31165_1</name>
</gene>
<organism evidence="1 2">
    <name type="scientific">Eumeta variegata</name>
    <name type="common">Bagworm moth</name>
    <name type="synonym">Eumeta japonica</name>
    <dbReference type="NCBI Taxonomy" id="151549"/>
    <lineage>
        <taxon>Eukaryota</taxon>
        <taxon>Metazoa</taxon>
        <taxon>Ecdysozoa</taxon>
        <taxon>Arthropoda</taxon>
        <taxon>Hexapoda</taxon>
        <taxon>Insecta</taxon>
        <taxon>Pterygota</taxon>
        <taxon>Neoptera</taxon>
        <taxon>Endopterygota</taxon>
        <taxon>Lepidoptera</taxon>
        <taxon>Glossata</taxon>
        <taxon>Ditrysia</taxon>
        <taxon>Tineoidea</taxon>
        <taxon>Psychidae</taxon>
        <taxon>Oiketicinae</taxon>
        <taxon>Eumeta</taxon>
    </lineage>
</organism>
<dbReference type="EMBL" id="BGZK01000433">
    <property type="protein sequence ID" value="GBP43282.1"/>
    <property type="molecule type" value="Genomic_DNA"/>
</dbReference>
<name>A0A4C1VY65_EUMVA</name>
<comment type="caution">
    <text evidence="1">The sequence shown here is derived from an EMBL/GenBank/DDBJ whole genome shotgun (WGS) entry which is preliminary data.</text>
</comment>
<sequence>MKLNDPLQRRLRFYSQTITFIPYWRNRILLSRVFKGRRTPACYRAGARVRSADNFPYKAKLEAYGGSIDAGHKSADAARRITDWPSYSTTGPRHGRLCSRASKLLSASHLTAARARARAKPWLINDKAQKLCRKYNVVSRRLYFIRSRQCRTQVLFMWAGAGGNCRAANAPALSYGNGYCAGGKK</sequence>
<evidence type="ECO:0000313" key="2">
    <source>
        <dbReference type="Proteomes" id="UP000299102"/>
    </source>
</evidence>